<name>A0ABP1DJX0_9APHY</name>
<sequence length="94" mass="10627">MERDSVAMLFPLYPPYWRAGIAHPIKQYHEFTIRSHASCECMLPAIRTRSNASIKLSSPVYELIVEADSDHKLDASVSSKLSMAHVSVRTKHQS</sequence>
<evidence type="ECO:0000313" key="1">
    <source>
        <dbReference type="EMBL" id="CAL1708141.1"/>
    </source>
</evidence>
<protein>
    <submittedName>
        <fullName evidence="1">Uncharacterized protein</fullName>
    </submittedName>
</protein>
<gene>
    <name evidence="1" type="ORF">GFSPODELE1_LOCUS6713</name>
</gene>
<accession>A0ABP1DJX0</accession>
<reference evidence="2" key="1">
    <citation type="submission" date="2024-04" db="EMBL/GenBank/DDBJ databases">
        <authorList>
            <person name="Shaw F."/>
            <person name="Minotto A."/>
        </authorList>
    </citation>
    <scope>NUCLEOTIDE SEQUENCE [LARGE SCALE GENOMIC DNA]</scope>
</reference>
<organism evidence="1 2">
    <name type="scientific">Somion occarium</name>
    <dbReference type="NCBI Taxonomy" id="3059160"/>
    <lineage>
        <taxon>Eukaryota</taxon>
        <taxon>Fungi</taxon>
        <taxon>Dikarya</taxon>
        <taxon>Basidiomycota</taxon>
        <taxon>Agaricomycotina</taxon>
        <taxon>Agaricomycetes</taxon>
        <taxon>Polyporales</taxon>
        <taxon>Cerrenaceae</taxon>
        <taxon>Somion</taxon>
    </lineage>
</organism>
<dbReference type="EMBL" id="OZ037947">
    <property type="protein sequence ID" value="CAL1708141.1"/>
    <property type="molecule type" value="Genomic_DNA"/>
</dbReference>
<keyword evidence="2" id="KW-1185">Reference proteome</keyword>
<proteinExistence type="predicted"/>
<dbReference type="Proteomes" id="UP001497453">
    <property type="component" value="Chromosome 4"/>
</dbReference>
<evidence type="ECO:0000313" key="2">
    <source>
        <dbReference type="Proteomes" id="UP001497453"/>
    </source>
</evidence>